<evidence type="ECO:0000256" key="5">
    <source>
        <dbReference type="ARBA" id="ARBA00022737"/>
    </source>
</evidence>
<dbReference type="EMBL" id="BLJN01000003">
    <property type="protein sequence ID" value="GFE81700.1"/>
    <property type="molecule type" value="Genomic_DNA"/>
</dbReference>
<comment type="function">
    <text evidence="8">Part of the outer membrane protein assembly complex, which is involved in assembly and insertion of beta-barrel proteins into the outer membrane.</text>
</comment>
<keyword evidence="12" id="KW-1185">Reference proteome</keyword>
<comment type="caution">
    <text evidence="11">The sequence shown here is derived from an EMBL/GenBank/DDBJ whole genome shotgun (WGS) entry which is preliminary data.</text>
</comment>
<evidence type="ECO:0000256" key="6">
    <source>
        <dbReference type="ARBA" id="ARBA00023136"/>
    </source>
</evidence>
<dbReference type="GO" id="GO:1990063">
    <property type="term" value="C:Bam protein complex"/>
    <property type="evidence" value="ECO:0007669"/>
    <property type="project" value="TreeGrafter"/>
</dbReference>
<proteinExistence type="inferred from homology"/>
<name>A0A829YEQ3_9GAMM</name>
<comment type="subunit">
    <text evidence="8">Part of the Bam complex.</text>
</comment>
<dbReference type="PANTHER" id="PTHR12815">
    <property type="entry name" value="SORTING AND ASSEMBLY MACHINERY SAMM50 PROTEIN FAMILY MEMBER"/>
    <property type="match status" value="1"/>
</dbReference>
<evidence type="ECO:0000256" key="4">
    <source>
        <dbReference type="ARBA" id="ARBA00022729"/>
    </source>
</evidence>
<keyword evidence="4 8" id="KW-0732">Signal</keyword>
<dbReference type="Pfam" id="PF07244">
    <property type="entry name" value="POTRA"/>
    <property type="match status" value="4"/>
</dbReference>
<dbReference type="InterPro" id="IPR023707">
    <property type="entry name" value="OM_assembly_BamA"/>
</dbReference>
<dbReference type="GO" id="GO:0051205">
    <property type="term" value="P:protein insertion into membrane"/>
    <property type="evidence" value="ECO:0007669"/>
    <property type="project" value="UniProtKB-UniRule"/>
</dbReference>
<comment type="similarity">
    <text evidence="8">Belongs to the BamA family.</text>
</comment>
<dbReference type="Gene3D" id="3.10.20.310">
    <property type="entry name" value="membrane protein fhac"/>
    <property type="match status" value="5"/>
</dbReference>
<dbReference type="InterPro" id="IPR034746">
    <property type="entry name" value="POTRA"/>
</dbReference>
<dbReference type="Proteomes" id="UP000445000">
    <property type="component" value="Unassembled WGS sequence"/>
</dbReference>
<dbReference type="Gene3D" id="2.40.160.50">
    <property type="entry name" value="membrane protein fhac: a member of the omp85/tpsb transporter family"/>
    <property type="match status" value="1"/>
</dbReference>
<gene>
    <name evidence="11" type="primary">bamA_2</name>
    <name evidence="8" type="synonym">bamA</name>
    <name evidence="11" type="ORF">GCM10011487_37000</name>
</gene>
<protein>
    <recommendedName>
        <fullName evidence="8 9">Outer membrane protein assembly factor BamA</fullName>
    </recommendedName>
</protein>
<keyword evidence="3 8" id="KW-0812">Transmembrane</keyword>
<evidence type="ECO:0000259" key="10">
    <source>
        <dbReference type="PROSITE" id="PS51779"/>
    </source>
</evidence>
<dbReference type="NCBIfam" id="TIGR03303">
    <property type="entry name" value="OM_YaeT"/>
    <property type="match status" value="1"/>
</dbReference>
<evidence type="ECO:0000256" key="8">
    <source>
        <dbReference type="HAMAP-Rule" id="MF_01430"/>
    </source>
</evidence>
<dbReference type="PIRSF" id="PIRSF006076">
    <property type="entry name" value="OM_assembly_OMP85"/>
    <property type="match status" value="1"/>
</dbReference>
<evidence type="ECO:0000256" key="3">
    <source>
        <dbReference type="ARBA" id="ARBA00022692"/>
    </source>
</evidence>
<feature type="domain" description="POTRA" evidence="10">
    <location>
        <begin position="106"/>
        <end position="186"/>
    </location>
</feature>
<dbReference type="RefSeq" id="WP_161813312.1">
    <property type="nucleotide sequence ID" value="NZ_BLJN01000003.1"/>
</dbReference>
<sequence length="807" mass="89989" precursor="true">MSRSLAAYLLACALLANPFGAGPLRAQDISSAAPSAQFVVGEIRIEGLQRISEGTVFNYLPINIGDALDSRRLAEGIRALYGTGFFKDVELRRDGGVLIVAVLERPTIESFEVKGNKDIKTEDLERSLRNVGLSSGKTFDQSVLDEVRQYLTEQYFSRGKYAVKVDARADEVPGNKVKVAINITEGKRARIQQINITGNHAFTDEELLKPFELNTPNWLSWYKQDDRYAKEALSGDIEKLRSYYMDRGYADFAVSSSQVAIGPEKDEIYITLNVHEGEVYRISQVRLSGEMVVPESELRRLVMIQAGDLYSLRRVTQSTEAMTLRLGLDGYAFAKVDAVPQIDPNTKQLSLALVVDPGHRVYVRRINFNGATSVNDVVFRREMRQLEGSCLSNAAVERSKQRIQRLPFIQKVDVETTPVPGTPDLVDVDFKIEEGLPGQFGGGIGYSESQSFILNGNIVHSNFLGTGERVALELNSGSYTKSYDLSHTNPFVTLDGIGRTTNLAYRKVTQLTSDSSDFSTETWLTGMDFSFPLSEYQSLRLGSSWQSVELATTIYSSQQFQDWVQANGSPYEKESGAYEILGTEYQVFELNLGWGYDSRDRLLFPTRGAIHQLSLSATPPGSDIEYYLASYNFKQFIQLPYLSWMPLSFGSRISYGAAFGDTTALPPQRNFFVGGPGTVRGFEESHLGPRDSLGNPYGGDFAITGQIEAILPMPEKFKNSARISLFYDFGQVAYLGDTQFTDKGGFPLEYDFDWNHFRTSVGVGVEWLAPLGLFRFSYAVPLTFRRGTELTYGDELKGFQFSIGNAF</sequence>
<feature type="domain" description="POTRA" evidence="10">
    <location>
        <begin position="280"/>
        <end position="358"/>
    </location>
</feature>
<dbReference type="PROSITE" id="PS51779">
    <property type="entry name" value="POTRA"/>
    <property type="match status" value="5"/>
</dbReference>
<keyword evidence="6 8" id="KW-0472">Membrane</keyword>
<dbReference type="Pfam" id="PF01103">
    <property type="entry name" value="Omp85"/>
    <property type="match status" value="1"/>
</dbReference>
<evidence type="ECO:0000256" key="7">
    <source>
        <dbReference type="ARBA" id="ARBA00023237"/>
    </source>
</evidence>
<dbReference type="PANTHER" id="PTHR12815:SF23">
    <property type="entry name" value="OUTER MEMBRANE PROTEIN ASSEMBLY FACTOR BAMA"/>
    <property type="match status" value="1"/>
</dbReference>
<feature type="domain" description="POTRA" evidence="10">
    <location>
        <begin position="189"/>
        <end position="277"/>
    </location>
</feature>
<evidence type="ECO:0000313" key="11">
    <source>
        <dbReference type="EMBL" id="GFE81700.1"/>
    </source>
</evidence>
<evidence type="ECO:0000256" key="1">
    <source>
        <dbReference type="ARBA" id="ARBA00004370"/>
    </source>
</evidence>
<evidence type="ECO:0000313" key="12">
    <source>
        <dbReference type="Proteomes" id="UP000445000"/>
    </source>
</evidence>
<feature type="chain" id="PRO_5033178470" description="Outer membrane protein assembly factor BamA" evidence="8">
    <location>
        <begin position="22"/>
        <end position="807"/>
    </location>
</feature>
<reference evidence="12" key="1">
    <citation type="submission" date="2020-01" db="EMBL/GenBank/DDBJ databases">
        <title>'Steroidobacter agaridevorans' sp. nov., agar-degrading bacteria isolated from rhizosphere soils.</title>
        <authorList>
            <person name="Ikenaga M."/>
            <person name="Kataoka M."/>
            <person name="Murouchi A."/>
            <person name="Katsuragi S."/>
            <person name="Sakai M."/>
        </authorList>
    </citation>
    <scope>NUCLEOTIDE SEQUENCE [LARGE SCALE GENOMIC DNA]</scope>
    <source>
        <strain evidence="12">YU21-B</strain>
    </source>
</reference>
<dbReference type="InterPro" id="IPR000184">
    <property type="entry name" value="Bac_surfAg_D15"/>
</dbReference>
<comment type="subcellular location">
    <subcellularLocation>
        <location evidence="8">Cell outer membrane</location>
    </subcellularLocation>
    <subcellularLocation>
        <location evidence="1">Membrane</location>
    </subcellularLocation>
</comment>
<dbReference type="AlphaFoldDB" id="A0A829YEQ3"/>
<dbReference type="InterPro" id="IPR010827">
    <property type="entry name" value="BamA/TamA_POTRA"/>
</dbReference>
<evidence type="ECO:0000256" key="2">
    <source>
        <dbReference type="ARBA" id="ARBA00022452"/>
    </source>
</evidence>
<feature type="signal peptide" evidence="8">
    <location>
        <begin position="1"/>
        <end position="21"/>
    </location>
</feature>
<dbReference type="HAMAP" id="MF_01430">
    <property type="entry name" value="OM_assembly_BamA"/>
    <property type="match status" value="1"/>
</dbReference>
<organism evidence="11 12">
    <name type="scientific">Steroidobacter agaridevorans</name>
    <dbReference type="NCBI Taxonomy" id="2695856"/>
    <lineage>
        <taxon>Bacteria</taxon>
        <taxon>Pseudomonadati</taxon>
        <taxon>Pseudomonadota</taxon>
        <taxon>Gammaproteobacteria</taxon>
        <taxon>Steroidobacterales</taxon>
        <taxon>Steroidobacteraceae</taxon>
        <taxon>Steroidobacter</taxon>
    </lineage>
</organism>
<keyword evidence="5 8" id="KW-0677">Repeat</keyword>
<dbReference type="InterPro" id="IPR039910">
    <property type="entry name" value="D15-like"/>
</dbReference>
<dbReference type="GO" id="GO:0043165">
    <property type="term" value="P:Gram-negative-bacterium-type cell outer membrane assembly"/>
    <property type="evidence" value="ECO:0007669"/>
    <property type="project" value="UniProtKB-UniRule"/>
</dbReference>
<evidence type="ECO:0000256" key="9">
    <source>
        <dbReference type="NCBIfam" id="TIGR03303"/>
    </source>
</evidence>
<keyword evidence="2 8" id="KW-1134">Transmembrane beta strand</keyword>
<accession>A0A829YEQ3</accession>
<keyword evidence="7 8" id="KW-0998">Cell outer membrane</keyword>
<dbReference type="FunFam" id="3.10.20.310:FF:000002">
    <property type="entry name" value="Outer membrane protein assembly factor BamA"/>
    <property type="match status" value="1"/>
</dbReference>
<feature type="domain" description="POTRA" evidence="10">
    <location>
        <begin position="361"/>
        <end position="435"/>
    </location>
</feature>
<feature type="domain" description="POTRA" evidence="10">
    <location>
        <begin position="38"/>
        <end position="105"/>
    </location>
</feature>